<sequence length="153" mass="17311">MVKFAHEYSFEGRNALSHTGPPLAPKLWHCARVESGGMLYVVAMDFVAHRPRRLSRADCASFDKAVQVLHNRNLVFGGLRKSNVLLRPNGGLMLIDFDWCGTVGEARYPYDIQVIQLINNNMPWHWGVQPGGLITKEHDEFLLEGLIQESEHS</sequence>
<reference evidence="1 2" key="1">
    <citation type="journal article" date="2012" name="BMC Genomics">
        <title>Comparative genomics of the white-rot fungi, Phanerochaete carnosa and P. chrysosporium, to elucidate the genetic basis of the distinct wood types they colonize.</title>
        <authorList>
            <person name="Suzuki H."/>
            <person name="MacDonald J."/>
            <person name="Syed K."/>
            <person name="Salamov A."/>
            <person name="Hori C."/>
            <person name="Aerts A."/>
            <person name="Henrissat B."/>
            <person name="Wiebenga A."/>
            <person name="vanKuyk P.A."/>
            <person name="Barry K."/>
            <person name="Lindquist E."/>
            <person name="LaButti K."/>
            <person name="Lapidus A."/>
            <person name="Lucas S."/>
            <person name="Coutinho P."/>
            <person name="Gong Y."/>
            <person name="Samejima M."/>
            <person name="Mahadevan R."/>
            <person name="Abou-Zaid M."/>
            <person name="de Vries R.P."/>
            <person name="Igarashi K."/>
            <person name="Yadav J.S."/>
            <person name="Grigoriev I.V."/>
            <person name="Master E.R."/>
        </authorList>
    </citation>
    <scope>NUCLEOTIDE SEQUENCE [LARGE SCALE GENOMIC DNA]</scope>
    <source>
        <strain evidence="1 2">HHB-10118-sp</strain>
    </source>
</reference>
<dbReference type="RefSeq" id="XP_007397678.1">
    <property type="nucleotide sequence ID" value="XM_007397616.1"/>
</dbReference>
<gene>
    <name evidence="1" type="ORF">PHACADRAFT_185780</name>
</gene>
<dbReference type="GeneID" id="18910307"/>
<dbReference type="InterPro" id="IPR011009">
    <property type="entry name" value="Kinase-like_dom_sf"/>
</dbReference>
<proteinExistence type="predicted"/>
<dbReference type="OrthoDB" id="2801156at2759"/>
<dbReference type="SUPFAM" id="SSF56112">
    <property type="entry name" value="Protein kinase-like (PK-like)"/>
    <property type="match status" value="1"/>
</dbReference>
<dbReference type="EMBL" id="JH930474">
    <property type="protein sequence ID" value="EKM52962.1"/>
    <property type="molecule type" value="Genomic_DNA"/>
</dbReference>
<accession>K5WRF5</accession>
<name>K5WRF5_PHACS</name>
<evidence type="ECO:0000313" key="1">
    <source>
        <dbReference type="EMBL" id="EKM52962.1"/>
    </source>
</evidence>
<evidence type="ECO:0008006" key="3">
    <source>
        <dbReference type="Google" id="ProtNLM"/>
    </source>
</evidence>
<evidence type="ECO:0000313" key="2">
    <source>
        <dbReference type="Proteomes" id="UP000008370"/>
    </source>
</evidence>
<dbReference type="HOGENOM" id="CLU_013871_0_2_1"/>
<protein>
    <recommendedName>
        <fullName evidence="3">Protein kinase domain-containing protein</fullName>
    </recommendedName>
</protein>
<dbReference type="InParanoid" id="K5WRF5"/>
<dbReference type="AlphaFoldDB" id="K5WRF5"/>
<organism evidence="1 2">
    <name type="scientific">Phanerochaete carnosa (strain HHB-10118-sp)</name>
    <name type="common">White-rot fungus</name>
    <name type="synonym">Peniophora carnosa</name>
    <dbReference type="NCBI Taxonomy" id="650164"/>
    <lineage>
        <taxon>Eukaryota</taxon>
        <taxon>Fungi</taxon>
        <taxon>Dikarya</taxon>
        <taxon>Basidiomycota</taxon>
        <taxon>Agaricomycotina</taxon>
        <taxon>Agaricomycetes</taxon>
        <taxon>Polyporales</taxon>
        <taxon>Phanerochaetaceae</taxon>
        <taxon>Phanerochaete</taxon>
    </lineage>
</organism>
<dbReference type="Proteomes" id="UP000008370">
    <property type="component" value="Unassembled WGS sequence"/>
</dbReference>
<dbReference type="KEGG" id="pco:PHACADRAFT_185780"/>
<keyword evidence="2" id="KW-1185">Reference proteome</keyword>